<dbReference type="EMBL" id="JARIHO010000002">
    <property type="protein sequence ID" value="KAJ7366565.1"/>
    <property type="molecule type" value="Genomic_DNA"/>
</dbReference>
<protein>
    <recommendedName>
        <fullName evidence="4">F-box domain-containing protein</fullName>
    </recommendedName>
</protein>
<dbReference type="Gene3D" id="3.80.10.10">
    <property type="entry name" value="Ribonuclease Inhibitor"/>
    <property type="match status" value="1"/>
</dbReference>
<dbReference type="InterPro" id="IPR032675">
    <property type="entry name" value="LRR_dom_sf"/>
</dbReference>
<comment type="caution">
    <text evidence="2">The sequence shown here is derived from an EMBL/GenBank/DDBJ whole genome shotgun (WGS) entry which is preliminary data.</text>
</comment>
<evidence type="ECO:0000313" key="2">
    <source>
        <dbReference type="EMBL" id="KAJ7366565.1"/>
    </source>
</evidence>
<dbReference type="Proteomes" id="UP001218218">
    <property type="component" value="Unassembled WGS sequence"/>
</dbReference>
<dbReference type="SMART" id="SM00367">
    <property type="entry name" value="LRR_CC"/>
    <property type="match status" value="1"/>
</dbReference>
<dbReference type="PANTHER" id="PTHR38926">
    <property type="entry name" value="F-BOX DOMAIN CONTAINING PROTEIN, EXPRESSED"/>
    <property type="match status" value="1"/>
</dbReference>
<keyword evidence="3" id="KW-1185">Reference proteome</keyword>
<evidence type="ECO:0008006" key="4">
    <source>
        <dbReference type="Google" id="ProtNLM"/>
    </source>
</evidence>
<dbReference type="SUPFAM" id="SSF52047">
    <property type="entry name" value="RNI-like"/>
    <property type="match status" value="1"/>
</dbReference>
<dbReference type="InterPro" id="IPR006553">
    <property type="entry name" value="Leu-rich_rpt_Cys-con_subtyp"/>
</dbReference>
<name>A0AAD7AS47_9AGAR</name>
<gene>
    <name evidence="2" type="ORF">DFH08DRAFT_728613</name>
</gene>
<feature type="coiled-coil region" evidence="1">
    <location>
        <begin position="34"/>
        <end position="61"/>
    </location>
</feature>
<organism evidence="2 3">
    <name type="scientific">Mycena albidolilacea</name>
    <dbReference type="NCBI Taxonomy" id="1033008"/>
    <lineage>
        <taxon>Eukaryota</taxon>
        <taxon>Fungi</taxon>
        <taxon>Dikarya</taxon>
        <taxon>Basidiomycota</taxon>
        <taxon>Agaricomycotina</taxon>
        <taxon>Agaricomycetes</taxon>
        <taxon>Agaricomycetidae</taxon>
        <taxon>Agaricales</taxon>
        <taxon>Marasmiineae</taxon>
        <taxon>Mycenaceae</taxon>
        <taxon>Mycena</taxon>
    </lineage>
</organism>
<sequence length="524" mass="58386">MSSPFASYLGTNYSPRDTELAQIRRLLIEPGVRLKRLEDEIAAIQKTLDELTEERDTLSAYVEAHKALMSPIRRLPVEIIQDIFLACLPTHRNCVMSAQEAPIILGRICSSWRAISLSLPQLWSRLHIAEPVLPPPNSPNRRLTEAKVAQRLEVAYAWLRRSGDCPLSISLESRSNRPMNAHLADPVPSSPNLFMEALVSFAHRWQNIRLAAQLETLLHLTENDVPILKQLELVQYFENPPNFVSQFGILHSPSLTSFSFAGSNNLSDLPLRWNQLTSLSLFPRWDAEYAQTCQVALDILSICPKLQTCRLIVHDSPDVTNAVIECPLLQTIDLVCVNGSLLHTAGRLLSHLSLPGLEDFKLGGQQDPQQESTAGSLLSSLAASPRLKIIKIDSDAFTKSSLIDFLRGLPPTIQQLHILDPIAPWIEAWLDDDGLAVLATHCPGLQELTILNCRKVSDEALLRFISGMPALKHIAVEFRRERDSDIRPSIQPLVDGGLSSIITYLPDLPPPPFSPWEGLFDEPS</sequence>
<proteinExistence type="predicted"/>
<dbReference type="PANTHER" id="PTHR38926:SF5">
    <property type="entry name" value="F-BOX AND LEUCINE-RICH REPEAT PROTEIN 6"/>
    <property type="match status" value="1"/>
</dbReference>
<evidence type="ECO:0000256" key="1">
    <source>
        <dbReference type="SAM" id="Coils"/>
    </source>
</evidence>
<reference evidence="2" key="1">
    <citation type="submission" date="2023-03" db="EMBL/GenBank/DDBJ databases">
        <title>Massive genome expansion in bonnet fungi (Mycena s.s.) driven by repeated elements and novel gene families across ecological guilds.</title>
        <authorList>
            <consortium name="Lawrence Berkeley National Laboratory"/>
            <person name="Harder C.B."/>
            <person name="Miyauchi S."/>
            <person name="Viragh M."/>
            <person name="Kuo A."/>
            <person name="Thoen E."/>
            <person name="Andreopoulos B."/>
            <person name="Lu D."/>
            <person name="Skrede I."/>
            <person name="Drula E."/>
            <person name="Henrissat B."/>
            <person name="Morin E."/>
            <person name="Kohler A."/>
            <person name="Barry K."/>
            <person name="LaButti K."/>
            <person name="Morin E."/>
            <person name="Salamov A."/>
            <person name="Lipzen A."/>
            <person name="Mereny Z."/>
            <person name="Hegedus B."/>
            <person name="Baldrian P."/>
            <person name="Stursova M."/>
            <person name="Weitz H."/>
            <person name="Taylor A."/>
            <person name="Grigoriev I.V."/>
            <person name="Nagy L.G."/>
            <person name="Martin F."/>
            <person name="Kauserud H."/>
        </authorList>
    </citation>
    <scope>NUCLEOTIDE SEQUENCE</scope>
    <source>
        <strain evidence="2">CBHHK002</strain>
    </source>
</reference>
<evidence type="ECO:0000313" key="3">
    <source>
        <dbReference type="Proteomes" id="UP001218218"/>
    </source>
</evidence>
<keyword evidence="1" id="KW-0175">Coiled coil</keyword>
<accession>A0AAD7AS47</accession>
<dbReference type="AlphaFoldDB" id="A0AAD7AS47"/>